<proteinExistence type="predicted"/>
<reference evidence="5 6" key="1">
    <citation type="submission" date="2014-08" db="EMBL/GenBank/DDBJ databases">
        <authorList>
            <person name="den Bakker H.C."/>
        </authorList>
    </citation>
    <scope>NUCLEOTIDE SEQUENCE [LARGE SCALE GENOMIC DNA]</scope>
    <source>
        <strain evidence="5 6">DSM 18334</strain>
    </source>
</reference>
<name>A0A098M514_9BACL</name>
<evidence type="ECO:0000256" key="1">
    <source>
        <dbReference type="ARBA" id="ARBA00023015"/>
    </source>
</evidence>
<comment type="caution">
    <text evidence="5">The sequence shown here is derived from an EMBL/GenBank/DDBJ whole genome shotgun (WGS) entry which is preliminary data.</text>
</comment>
<reference evidence="5 6" key="2">
    <citation type="submission" date="2014-10" db="EMBL/GenBank/DDBJ databases">
        <title>Comparative genomics of the Paenibacillus odorifer group.</title>
        <authorList>
            <person name="Tsai Y.-C."/>
            <person name="Martin N."/>
            <person name="Korlach J."/>
            <person name="Wiedmann M."/>
        </authorList>
    </citation>
    <scope>NUCLEOTIDE SEQUENCE [LARGE SCALE GENOMIC DNA]</scope>
    <source>
        <strain evidence="5 6">DSM 18334</strain>
    </source>
</reference>
<dbReference type="STRING" id="268407.PWYN_24035"/>
<organism evidence="5 6">
    <name type="scientific">Paenibacillus wynnii</name>
    <dbReference type="NCBI Taxonomy" id="268407"/>
    <lineage>
        <taxon>Bacteria</taxon>
        <taxon>Bacillati</taxon>
        <taxon>Bacillota</taxon>
        <taxon>Bacilli</taxon>
        <taxon>Bacillales</taxon>
        <taxon>Paenibacillaceae</taxon>
        <taxon>Paenibacillus</taxon>
    </lineage>
</organism>
<dbReference type="GO" id="GO:0043565">
    <property type="term" value="F:sequence-specific DNA binding"/>
    <property type="evidence" value="ECO:0007669"/>
    <property type="project" value="InterPro"/>
</dbReference>
<evidence type="ECO:0000313" key="6">
    <source>
        <dbReference type="Proteomes" id="UP000029734"/>
    </source>
</evidence>
<dbReference type="OrthoDB" id="5337216at2"/>
<dbReference type="InterPro" id="IPR009057">
    <property type="entry name" value="Homeodomain-like_sf"/>
</dbReference>
<evidence type="ECO:0000259" key="4">
    <source>
        <dbReference type="PROSITE" id="PS01124"/>
    </source>
</evidence>
<dbReference type="InterPro" id="IPR018062">
    <property type="entry name" value="HTH_AraC-typ_CS"/>
</dbReference>
<gene>
    <name evidence="5" type="ORF">PWYN_24035</name>
</gene>
<keyword evidence="6" id="KW-1185">Reference proteome</keyword>
<dbReference type="EMBL" id="JQCR01000003">
    <property type="protein sequence ID" value="KGE17649.1"/>
    <property type="molecule type" value="Genomic_DNA"/>
</dbReference>
<dbReference type="InterPro" id="IPR050908">
    <property type="entry name" value="SmbC-like"/>
</dbReference>
<dbReference type="GO" id="GO:0003700">
    <property type="term" value="F:DNA-binding transcription factor activity"/>
    <property type="evidence" value="ECO:0007669"/>
    <property type="project" value="InterPro"/>
</dbReference>
<dbReference type="Gene3D" id="1.10.10.60">
    <property type="entry name" value="Homeodomain-like"/>
    <property type="match status" value="2"/>
</dbReference>
<dbReference type="Pfam" id="PF06445">
    <property type="entry name" value="GyrI-like"/>
    <property type="match status" value="1"/>
</dbReference>
<dbReference type="PRINTS" id="PR00032">
    <property type="entry name" value="HTHARAC"/>
</dbReference>
<protein>
    <submittedName>
        <fullName evidence="5">Transcriptional regulator</fullName>
    </submittedName>
</protein>
<keyword evidence="3" id="KW-0804">Transcription</keyword>
<sequence>MKNDYKDRIDKVIKYIEENSNQKLNLDILAGVSNFSKYHFTRIFTSIVGVTPVAFVNQERLQKAVYYLAETNKTILEISNQCGFESLSTFNALFRKHYRKTPSDVRNSVRKKSNFSLHFSNKQEELSPLQDYNRNRENQLLKRAWENMITIKELPEHEVAYLRHVGSYLDTRVAWDKLGRWASQQGLTPKNYQFIGISLDDGNLVEEYACRYDACVTLPSGFERYKHMKHVEFKTLSGGMYALYPYYDTIEKFVLAYQNVFSLWLPNSEYDADDRPCLEFCMNDPAKDKDGKCKVDLYIPIKKRI</sequence>
<dbReference type="AlphaFoldDB" id="A0A098M514"/>
<dbReference type="Gene3D" id="3.20.80.10">
    <property type="entry name" value="Regulatory factor, effector binding domain"/>
    <property type="match status" value="1"/>
</dbReference>
<evidence type="ECO:0000256" key="3">
    <source>
        <dbReference type="ARBA" id="ARBA00023163"/>
    </source>
</evidence>
<dbReference type="eggNOG" id="COG3449">
    <property type="taxonomic scope" value="Bacteria"/>
</dbReference>
<dbReference type="InterPro" id="IPR010499">
    <property type="entry name" value="AraC_E-bd"/>
</dbReference>
<keyword evidence="1" id="KW-0805">Transcription regulation</keyword>
<dbReference type="SUPFAM" id="SSF55136">
    <property type="entry name" value="Probable bacterial effector-binding domain"/>
    <property type="match status" value="1"/>
</dbReference>
<dbReference type="InterPro" id="IPR029442">
    <property type="entry name" value="GyrI-like"/>
</dbReference>
<dbReference type="PROSITE" id="PS01124">
    <property type="entry name" value="HTH_ARAC_FAMILY_2"/>
    <property type="match status" value="1"/>
</dbReference>
<keyword evidence="2" id="KW-0238">DNA-binding</keyword>
<dbReference type="Pfam" id="PF12833">
    <property type="entry name" value="HTH_18"/>
    <property type="match status" value="1"/>
</dbReference>
<feature type="domain" description="HTH araC/xylS-type" evidence="4">
    <location>
        <begin position="10"/>
        <end position="108"/>
    </location>
</feature>
<dbReference type="eggNOG" id="COG2207">
    <property type="taxonomic scope" value="Bacteria"/>
</dbReference>
<dbReference type="SMART" id="SM00342">
    <property type="entry name" value="HTH_ARAC"/>
    <property type="match status" value="1"/>
</dbReference>
<dbReference type="SUPFAM" id="SSF46689">
    <property type="entry name" value="Homeodomain-like"/>
    <property type="match status" value="2"/>
</dbReference>
<dbReference type="InterPro" id="IPR011256">
    <property type="entry name" value="Reg_factor_effector_dom_sf"/>
</dbReference>
<accession>A0A098M514</accession>
<dbReference type="PANTHER" id="PTHR40055">
    <property type="entry name" value="TRANSCRIPTIONAL REGULATOR YGIV-RELATED"/>
    <property type="match status" value="1"/>
</dbReference>
<dbReference type="SMART" id="SM00871">
    <property type="entry name" value="AraC_E_bind"/>
    <property type="match status" value="1"/>
</dbReference>
<dbReference type="RefSeq" id="WP_036656770.1">
    <property type="nucleotide sequence ID" value="NZ_JQCR01000003.1"/>
</dbReference>
<dbReference type="PANTHER" id="PTHR40055:SF1">
    <property type="entry name" value="TRANSCRIPTIONAL REGULATOR YGIV-RELATED"/>
    <property type="match status" value="1"/>
</dbReference>
<dbReference type="InterPro" id="IPR018060">
    <property type="entry name" value="HTH_AraC"/>
</dbReference>
<evidence type="ECO:0000313" key="5">
    <source>
        <dbReference type="EMBL" id="KGE17649.1"/>
    </source>
</evidence>
<dbReference type="PROSITE" id="PS00041">
    <property type="entry name" value="HTH_ARAC_FAMILY_1"/>
    <property type="match status" value="1"/>
</dbReference>
<dbReference type="InterPro" id="IPR020449">
    <property type="entry name" value="Tscrpt_reg_AraC-type_HTH"/>
</dbReference>
<dbReference type="Proteomes" id="UP000029734">
    <property type="component" value="Unassembled WGS sequence"/>
</dbReference>
<evidence type="ECO:0000256" key="2">
    <source>
        <dbReference type="ARBA" id="ARBA00023125"/>
    </source>
</evidence>